<dbReference type="EMBL" id="LR798336">
    <property type="protein sequence ID" value="CAB5224913.1"/>
    <property type="molecule type" value="Genomic_DNA"/>
</dbReference>
<organism evidence="2">
    <name type="scientific">uncultured Caudovirales phage</name>
    <dbReference type="NCBI Taxonomy" id="2100421"/>
    <lineage>
        <taxon>Viruses</taxon>
        <taxon>Duplodnaviria</taxon>
        <taxon>Heunggongvirae</taxon>
        <taxon>Uroviricota</taxon>
        <taxon>Caudoviricetes</taxon>
        <taxon>Peduoviridae</taxon>
        <taxon>Maltschvirus</taxon>
        <taxon>Maltschvirus maltsch</taxon>
    </lineage>
</organism>
<name>A0A6J7X5G0_9CAUD</name>
<evidence type="ECO:0000313" key="1">
    <source>
        <dbReference type="EMBL" id="CAB4161054.1"/>
    </source>
</evidence>
<dbReference type="EMBL" id="LR796712">
    <property type="protein sequence ID" value="CAB4161054.1"/>
    <property type="molecule type" value="Genomic_DNA"/>
</dbReference>
<sequence>MNQNIDENIQKELDEQSIKIFKDFFDIKKDIFLRRLIY</sequence>
<accession>A0A6J7X5G0</accession>
<reference evidence="2" key="1">
    <citation type="submission" date="2020-05" db="EMBL/GenBank/DDBJ databases">
        <authorList>
            <person name="Chiriac C."/>
            <person name="Salcher M."/>
            <person name="Ghai R."/>
            <person name="Kavagutti S V."/>
        </authorList>
    </citation>
    <scope>NUCLEOTIDE SEQUENCE</scope>
</reference>
<protein>
    <submittedName>
        <fullName evidence="2">Uncharacterized protein</fullName>
    </submittedName>
</protein>
<proteinExistence type="predicted"/>
<evidence type="ECO:0000313" key="2">
    <source>
        <dbReference type="EMBL" id="CAB5224913.1"/>
    </source>
</evidence>
<gene>
    <name evidence="1" type="ORF">UFOVP733_25</name>
    <name evidence="2" type="ORF">UFOVP743_34</name>
</gene>